<evidence type="ECO:0000313" key="3">
    <source>
        <dbReference type="EMBL" id="OTN64128.1"/>
    </source>
</evidence>
<feature type="compositionally biased region" description="Polar residues" evidence="1">
    <location>
        <begin position="196"/>
        <end position="207"/>
    </location>
</feature>
<dbReference type="OrthoDB" id="2498029at2759"/>
<feature type="region of interest" description="Disordered" evidence="1">
    <location>
        <begin position="179"/>
        <end position="214"/>
    </location>
</feature>
<feature type="compositionally biased region" description="Basic residues" evidence="1">
    <location>
        <begin position="181"/>
        <end position="193"/>
    </location>
</feature>
<gene>
    <name evidence="3" type="ORF">PKNOH_S140218600</name>
</gene>
<dbReference type="VEuPathDB" id="PlasmoDB:PKNOH_S140218600"/>
<proteinExistence type="predicted"/>
<dbReference type="InterPro" id="IPR006494">
    <property type="entry name" value="PST_A"/>
</dbReference>
<dbReference type="NCBIfam" id="TIGR01607">
    <property type="entry name" value="PST-A"/>
    <property type="match status" value="1"/>
</dbReference>
<accession>A0A1Y3DLN8</accession>
<dbReference type="VEuPathDB" id="PlasmoDB:PKA1H_140006400"/>
<dbReference type="InterPro" id="IPR051044">
    <property type="entry name" value="MAG_DAG_Lipase"/>
</dbReference>
<dbReference type="Pfam" id="PF12146">
    <property type="entry name" value="Hydrolase_4"/>
    <property type="match status" value="2"/>
</dbReference>
<name>A0A1Y3DLN8_PLAKN</name>
<dbReference type="AlphaFoldDB" id="A0A1Y3DLN8"/>
<protein>
    <submittedName>
        <fullName evidence="3">Putative Lysophospholipase</fullName>
    </submittedName>
</protein>
<dbReference type="EMBL" id="NETL01000028">
    <property type="protein sequence ID" value="OTN64128.1"/>
    <property type="molecule type" value="Genomic_DNA"/>
</dbReference>
<dbReference type="SUPFAM" id="SSF53474">
    <property type="entry name" value="alpha/beta-Hydrolases"/>
    <property type="match status" value="1"/>
</dbReference>
<dbReference type="InterPro" id="IPR022742">
    <property type="entry name" value="Hydrolase_4"/>
</dbReference>
<dbReference type="Gene3D" id="3.40.50.1820">
    <property type="entry name" value="alpha/beta hydrolase"/>
    <property type="match status" value="1"/>
</dbReference>
<evidence type="ECO:0000313" key="4">
    <source>
        <dbReference type="Proteomes" id="UP000195012"/>
    </source>
</evidence>
<feature type="domain" description="Serine aminopeptidase S33" evidence="2">
    <location>
        <begin position="90"/>
        <end position="142"/>
    </location>
</feature>
<comment type="caution">
    <text evidence="3">The sequence shown here is derived from an EMBL/GenBank/DDBJ whole genome shotgun (WGS) entry which is preliminary data.</text>
</comment>
<evidence type="ECO:0000256" key="1">
    <source>
        <dbReference type="SAM" id="MobiDB-lite"/>
    </source>
</evidence>
<evidence type="ECO:0000259" key="2">
    <source>
        <dbReference type="Pfam" id="PF12146"/>
    </source>
</evidence>
<feature type="domain" description="Serine aminopeptidase S33" evidence="2">
    <location>
        <begin position="216"/>
        <end position="397"/>
    </location>
</feature>
<dbReference type="VEuPathDB" id="PlasmoDB:PKNH_1401500"/>
<sequence>MDECISREEDNNTPTTTKVDGNPKLGAFFNKDGLLMSSYGWLVKNAIGIILLIHGLNSHARLTFLRQNVEIVDNDKVILKDANNYYVYKDSWIEHFNKNGYSVYALDLEGHGLSDGWGDLSLNINKFDDLVHDVIQYLNIINDDLCLEENEKNSKAICDKAKECTTLCNYDNGSNNDKCKRNVRSNNKRKREKASKGTNNPQSNDKPCSSKEHTNNKCSSLPIYILGQSMGGNIALRTLQVLEKTQNNGKGRLNIQGCISLSSMICFQKIASPRSYKYKIFYLPFTRLIGSLFPTLRLATKIGFQKYPYLNQLSNFDNITSKIGLTLKYWCELVKATSNLEKDMRYMPKDIPILFIHSKEDIFCLYRGVVSFFNRLDNDNKELISLDNMEHGLTTEPGNEIVLEKIVNWIKKLKTKKQMTKSLKNK</sequence>
<dbReference type="PANTHER" id="PTHR11614">
    <property type="entry name" value="PHOSPHOLIPASE-RELATED"/>
    <property type="match status" value="1"/>
</dbReference>
<organism evidence="3 4">
    <name type="scientific">Plasmodium knowlesi</name>
    <dbReference type="NCBI Taxonomy" id="5850"/>
    <lineage>
        <taxon>Eukaryota</taxon>
        <taxon>Sar</taxon>
        <taxon>Alveolata</taxon>
        <taxon>Apicomplexa</taxon>
        <taxon>Aconoidasida</taxon>
        <taxon>Haemosporida</taxon>
        <taxon>Plasmodiidae</taxon>
        <taxon>Plasmodium</taxon>
        <taxon>Plasmodium (Plasmodium)</taxon>
    </lineage>
</organism>
<dbReference type="InterPro" id="IPR029058">
    <property type="entry name" value="AB_hydrolase_fold"/>
</dbReference>
<reference evidence="3 4" key="1">
    <citation type="submission" date="2017-05" db="EMBL/GenBank/DDBJ databases">
        <title>PacBio assembly of a Plasmodium knowlesi genome sequence with Hi-C correction and manual annotation of the SICAvar gene family.</title>
        <authorList>
            <person name="Lapp S.A."/>
            <person name="Geraldo J.A."/>
            <person name="Chien J.-T."/>
            <person name="Ay F."/>
            <person name="Pakala S.B."/>
            <person name="Batugedara G."/>
            <person name="Humphrey J.C."/>
            <person name="Debarry J.D."/>
            <person name="Le Roch K.G."/>
            <person name="Galinski M.R."/>
            <person name="Kissinger J.C."/>
        </authorList>
    </citation>
    <scope>NUCLEOTIDE SEQUENCE [LARGE SCALE GENOMIC DNA]</scope>
    <source>
        <strain evidence="4">Malayan Strain Pk1 (A+)</strain>
    </source>
</reference>
<dbReference type="Proteomes" id="UP000195012">
    <property type="component" value="Unassembled WGS sequence"/>
</dbReference>